<keyword evidence="3" id="KW-0540">Nuclease</keyword>
<evidence type="ECO:0000313" key="7">
    <source>
        <dbReference type="EnsemblPlants" id="Solyc09g064645.1.1"/>
    </source>
</evidence>
<keyword evidence="2" id="KW-0548">Nucleotidyltransferase</keyword>
<dbReference type="GO" id="GO:0004519">
    <property type="term" value="F:endonuclease activity"/>
    <property type="evidence" value="ECO:0007669"/>
    <property type="project" value="UniProtKB-KW"/>
</dbReference>
<dbReference type="GO" id="GO:0016779">
    <property type="term" value="F:nucleotidyltransferase activity"/>
    <property type="evidence" value="ECO:0007669"/>
    <property type="project" value="UniProtKB-KW"/>
</dbReference>
<dbReference type="InterPro" id="IPR050951">
    <property type="entry name" value="Retrovirus_Pol_polyprotein"/>
</dbReference>
<name>A0A3Q7IZN3_SOLLC</name>
<protein>
    <recommendedName>
        <fullName evidence="6">Reverse transcriptase/retrotransposon-derived protein RNase H-like domain-containing protein</fullName>
    </recommendedName>
</protein>
<dbReference type="Pfam" id="PF17919">
    <property type="entry name" value="RT_RNaseH_2"/>
    <property type="match status" value="1"/>
</dbReference>
<dbReference type="InterPro" id="IPR043502">
    <property type="entry name" value="DNA/RNA_pol_sf"/>
</dbReference>
<dbReference type="SUPFAM" id="SSF56672">
    <property type="entry name" value="DNA/RNA polymerases"/>
    <property type="match status" value="1"/>
</dbReference>
<feature type="domain" description="Reverse transcriptase/retrotransposon-derived protein RNase H-like" evidence="6">
    <location>
        <begin position="167"/>
        <end position="230"/>
    </location>
</feature>
<dbReference type="Gene3D" id="3.30.70.270">
    <property type="match status" value="1"/>
</dbReference>
<proteinExistence type="predicted"/>
<dbReference type="InterPro" id="IPR043128">
    <property type="entry name" value="Rev_trsase/Diguanyl_cyclase"/>
</dbReference>
<evidence type="ECO:0000256" key="1">
    <source>
        <dbReference type="ARBA" id="ARBA00022679"/>
    </source>
</evidence>
<reference evidence="7" key="1">
    <citation type="journal article" date="2012" name="Nature">
        <title>The tomato genome sequence provides insights into fleshy fruit evolution.</title>
        <authorList>
            <consortium name="Tomato Genome Consortium"/>
        </authorList>
    </citation>
    <scope>NUCLEOTIDE SEQUENCE [LARGE SCALE GENOMIC DNA]</scope>
    <source>
        <strain evidence="7">cv. Heinz 1706</strain>
    </source>
</reference>
<dbReference type="PANTHER" id="PTHR37984:SF5">
    <property type="entry name" value="PROTEIN NYNRIN-LIKE"/>
    <property type="match status" value="1"/>
</dbReference>
<dbReference type="InterPro" id="IPR021109">
    <property type="entry name" value="Peptidase_aspartic_dom_sf"/>
</dbReference>
<evidence type="ECO:0000256" key="5">
    <source>
        <dbReference type="ARBA" id="ARBA00023268"/>
    </source>
</evidence>
<reference evidence="7" key="2">
    <citation type="submission" date="2019-01" db="UniProtKB">
        <authorList>
            <consortium name="EnsemblPlants"/>
        </authorList>
    </citation>
    <scope>IDENTIFICATION</scope>
    <source>
        <strain evidence="7">cv. Heinz 1706</strain>
    </source>
</reference>
<evidence type="ECO:0000256" key="4">
    <source>
        <dbReference type="ARBA" id="ARBA00022759"/>
    </source>
</evidence>
<keyword evidence="5" id="KW-0511">Multifunctional enzyme</keyword>
<keyword evidence="4" id="KW-0378">Hydrolase</keyword>
<sequence>MALHILIDTGSSHNFIGSDLVKKLGCEVKSINTEVVAAANGSSCGVVLGVQWLLTLGDVKMNFRSLTMEFWYRGRKHLLRGSGSHVLTSSVSKHSGNQSQLCMIQVVPQGSDEMKGHLLENEKQAEENPAILEVLSEFSALFDDPIGLPPSRVELSMILQRRINSKWNSTAQQAFVQLKEALTQAPILALSDASKTFIVETDASGYGIGVALMQEGRLIAFISKPLYHRHVALTDQKALKFLIEQKLHSNSQLLWLTKLMRFDYSIEYKRGIENKVTEAFSRELHQLITELEVDPTSHKQFTWLQGQLRRKMKLVIGNVQSLRTDIVTLWHAGPHGGHSEVEATLNRLLTLFY</sequence>
<dbReference type="InterPro" id="IPR041577">
    <property type="entry name" value="RT_RNaseH_2"/>
</dbReference>
<keyword evidence="4" id="KW-0255">Endonuclease</keyword>
<evidence type="ECO:0000313" key="8">
    <source>
        <dbReference type="Proteomes" id="UP000004994"/>
    </source>
</evidence>
<dbReference type="Gramene" id="Solyc09g064645.1.1">
    <property type="protein sequence ID" value="Solyc09g064645.1.1"/>
    <property type="gene ID" value="Solyc09g064645.1"/>
</dbReference>
<dbReference type="OMA" id="RRINSKW"/>
<evidence type="ECO:0000256" key="2">
    <source>
        <dbReference type="ARBA" id="ARBA00022695"/>
    </source>
</evidence>
<keyword evidence="1" id="KW-0808">Transferase</keyword>
<evidence type="ECO:0000256" key="3">
    <source>
        <dbReference type="ARBA" id="ARBA00022722"/>
    </source>
</evidence>
<dbReference type="AlphaFoldDB" id="A0A3Q7IZN3"/>
<dbReference type="Proteomes" id="UP000004994">
    <property type="component" value="Chromosome 9"/>
</dbReference>
<dbReference type="InParanoid" id="A0A3Q7IZN3"/>
<evidence type="ECO:0000259" key="6">
    <source>
        <dbReference type="Pfam" id="PF17919"/>
    </source>
</evidence>
<dbReference type="STRING" id="4081.A0A3Q7IZN3"/>
<dbReference type="Gene3D" id="2.40.70.10">
    <property type="entry name" value="Acid Proteases"/>
    <property type="match status" value="1"/>
</dbReference>
<keyword evidence="8" id="KW-1185">Reference proteome</keyword>
<dbReference type="CDD" id="cd00303">
    <property type="entry name" value="retropepsin_like"/>
    <property type="match status" value="1"/>
</dbReference>
<accession>A0A3Q7IZN3</accession>
<organism evidence="7">
    <name type="scientific">Solanum lycopersicum</name>
    <name type="common">Tomato</name>
    <name type="synonym">Lycopersicon esculentum</name>
    <dbReference type="NCBI Taxonomy" id="4081"/>
    <lineage>
        <taxon>Eukaryota</taxon>
        <taxon>Viridiplantae</taxon>
        <taxon>Streptophyta</taxon>
        <taxon>Embryophyta</taxon>
        <taxon>Tracheophyta</taxon>
        <taxon>Spermatophyta</taxon>
        <taxon>Magnoliopsida</taxon>
        <taxon>eudicotyledons</taxon>
        <taxon>Gunneridae</taxon>
        <taxon>Pentapetalae</taxon>
        <taxon>asterids</taxon>
        <taxon>lamiids</taxon>
        <taxon>Solanales</taxon>
        <taxon>Solanaceae</taxon>
        <taxon>Solanoideae</taxon>
        <taxon>Solaneae</taxon>
        <taxon>Solanum</taxon>
        <taxon>Solanum subgen. Lycopersicon</taxon>
    </lineage>
</organism>
<dbReference type="PANTHER" id="PTHR37984">
    <property type="entry name" value="PROTEIN CBG26694"/>
    <property type="match status" value="1"/>
</dbReference>
<dbReference type="EnsemblPlants" id="Solyc09g064645.1.1">
    <property type="protein sequence ID" value="Solyc09g064645.1.1"/>
    <property type="gene ID" value="Solyc09g064645.1"/>
</dbReference>